<dbReference type="RefSeq" id="WP_144449488.1">
    <property type="nucleotide sequence ID" value="NZ_VLKZ01000003.1"/>
</dbReference>
<feature type="transmembrane region" description="Helical" evidence="7">
    <location>
        <begin position="106"/>
        <end position="129"/>
    </location>
</feature>
<feature type="transmembrane region" description="Helical" evidence="7">
    <location>
        <begin position="7"/>
        <end position="28"/>
    </location>
</feature>
<evidence type="ECO:0000256" key="7">
    <source>
        <dbReference type="SAM" id="Phobius"/>
    </source>
</evidence>
<feature type="transmembrane region" description="Helical" evidence="7">
    <location>
        <begin position="218"/>
        <end position="239"/>
    </location>
</feature>
<dbReference type="InterPro" id="IPR036259">
    <property type="entry name" value="MFS_trans_sf"/>
</dbReference>
<dbReference type="AlphaFoldDB" id="A0A562QNZ7"/>
<dbReference type="GO" id="GO:0022857">
    <property type="term" value="F:transmembrane transporter activity"/>
    <property type="evidence" value="ECO:0007669"/>
    <property type="project" value="InterPro"/>
</dbReference>
<feature type="transmembrane region" description="Helical" evidence="7">
    <location>
        <begin position="48"/>
        <end position="67"/>
    </location>
</feature>
<dbReference type="InterPro" id="IPR005829">
    <property type="entry name" value="Sugar_transporter_CS"/>
</dbReference>
<dbReference type="OrthoDB" id="2986280at2"/>
<organism evidence="9 10">
    <name type="scientific">Halalkalibacter nanhaiisediminis</name>
    <dbReference type="NCBI Taxonomy" id="688079"/>
    <lineage>
        <taxon>Bacteria</taxon>
        <taxon>Bacillati</taxon>
        <taxon>Bacillota</taxon>
        <taxon>Bacilli</taxon>
        <taxon>Bacillales</taxon>
        <taxon>Bacillaceae</taxon>
        <taxon>Halalkalibacter</taxon>
    </lineage>
</organism>
<gene>
    <name evidence="9" type="ORF">IQ10_01109</name>
</gene>
<keyword evidence="2" id="KW-0813">Transport</keyword>
<dbReference type="PROSITE" id="PS50850">
    <property type="entry name" value="MFS"/>
    <property type="match status" value="1"/>
</dbReference>
<name>A0A562QNZ7_9BACI</name>
<dbReference type="GO" id="GO:0005886">
    <property type="term" value="C:plasma membrane"/>
    <property type="evidence" value="ECO:0007669"/>
    <property type="project" value="UniProtKB-SubCell"/>
</dbReference>
<dbReference type="Gene3D" id="1.20.1250.20">
    <property type="entry name" value="MFS general substrate transporter like domains"/>
    <property type="match status" value="1"/>
</dbReference>
<sequence>MKQGARLPYLLFFIGLLPFIMVIGNSMFIPLLPHMQAELGLTMIEGGWILTSFSIPAAVLVPFGGILSDRYGRKKVAMLALPLIMIGSFISALAGMNGVLSPVFEWMIVGRIIQGVGAGGITPLAMAFISDLYTGEKRSRALGSIEVFNGAGKVLSPIIGGIILGFSWTISFVILFATALLAFVGIFLFVDAQKQVVTEKEHIFIKYKRLQTLTKKHWKWLVPIFASGAIGMFLMFGYLFYLSHLLDLADTIPSMGKGFILACPLLVLTVFSYLTGRRLKGREDSYKRGFLLGIGLMIIGTWSMIHSMEVGFIVVGMIIYGTGFGILLPSANAALASIVSKKERGTVFAFYAMLRFLGVAFGPVLFGTWMNDPTQLLFTSLFFVMINGVILLFSWSCLPIGKSCVDSGLT</sequence>
<feature type="domain" description="Major facilitator superfamily (MFS) profile" evidence="8">
    <location>
        <begin position="10"/>
        <end position="402"/>
    </location>
</feature>
<keyword evidence="5 7" id="KW-0472">Membrane</keyword>
<feature type="transmembrane region" description="Helical" evidence="7">
    <location>
        <begin position="259"/>
        <end position="276"/>
    </location>
</feature>
<feature type="transmembrane region" description="Helical" evidence="7">
    <location>
        <begin position="347"/>
        <end position="370"/>
    </location>
</feature>
<evidence type="ECO:0000313" key="10">
    <source>
        <dbReference type="Proteomes" id="UP000315711"/>
    </source>
</evidence>
<keyword evidence="3 7" id="KW-0812">Transmembrane</keyword>
<protein>
    <recommendedName>
        <fullName evidence="6">MFS-type drug efflux transporter P55</fullName>
    </recommendedName>
</protein>
<feature type="transmembrane region" description="Helical" evidence="7">
    <location>
        <begin position="170"/>
        <end position="190"/>
    </location>
</feature>
<evidence type="ECO:0000256" key="3">
    <source>
        <dbReference type="ARBA" id="ARBA00022692"/>
    </source>
</evidence>
<dbReference type="CDD" id="cd17474">
    <property type="entry name" value="MFS_YfmO_like"/>
    <property type="match status" value="1"/>
</dbReference>
<evidence type="ECO:0000313" key="9">
    <source>
        <dbReference type="EMBL" id="TWI57786.1"/>
    </source>
</evidence>
<evidence type="ECO:0000259" key="8">
    <source>
        <dbReference type="PROSITE" id="PS50850"/>
    </source>
</evidence>
<keyword evidence="4 7" id="KW-1133">Transmembrane helix</keyword>
<feature type="transmembrane region" description="Helical" evidence="7">
    <location>
        <begin position="288"/>
        <end position="305"/>
    </location>
</feature>
<dbReference type="SUPFAM" id="SSF103473">
    <property type="entry name" value="MFS general substrate transporter"/>
    <property type="match status" value="1"/>
</dbReference>
<dbReference type="PANTHER" id="PTHR23501">
    <property type="entry name" value="MAJOR FACILITATOR SUPERFAMILY"/>
    <property type="match status" value="1"/>
</dbReference>
<evidence type="ECO:0000256" key="1">
    <source>
        <dbReference type="ARBA" id="ARBA00004651"/>
    </source>
</evidence>
<comment type="subcellular location">
    <subcellularLocation>
        <location evidence="1">Cell membrane</location>
        <topology evidence="1">Multi-pass membrane protein</topology>
    </subcellularLocation>
</comment>
<feature type="transmembrane region" description="Helical" evidence="7">
    <location>
        <begin position="141"/>
        <end position="164"/>
    </location>
</feature>
<dbReference type="InterPro" id="IPR020846">
    <property type="entry name" value="MFS_dom"/>
</dbReference>
<accession>A0A562QNZ7</accession>
<comment type="caution">
    <text evidence="9">The sequence shown here is derived from an EMBL/GenBank/DDBJ whole genome shotgun (WGS) entry which is preliminary data.</text>
</comment>
<reference evidence="9 10" key="1">
    <citation type="journal article" date="2015" name="Stand. Genomic Sci.">
        <title>Genomic Encyclopedia of Bacterial and Archaeal Type Strains, Phase III: the genomes of soil and plant-associated and newly described type strains.</title>
        <authorList>
            <person name="Whitman W.B."/>
            <person name="Woyke T."/>
            <person name="Klenk H.P."/>
            <person name="Zhou Y."/>
            <person name="Lilburn T.G."/>
            <person name="Beck B.J."/>
            <person name="De Vos P."/>
            <person name="Vandamme P."/>
            <person name="Eisen J.A."/>
            <person name="Garrity G."/>
            <person name="Hugenholtz P."/>
            <person name="Kyrpides N.C."/>
        </authorList>
    </citation>
    <scope>NUCLEOTIDE SEQUENCE [LARGE SCALE GENOMIC DNA]</scope>
    <source>
        <strain evidence="9 10">CGMCC 1.10116</strain>
    </source>
</reference>
<evidence type="ECO:0000256" key="6">
    <source>
        <dbReference type="ARBA" id="ARBA00044273"/>
    </source>
</evidence>
<evidence type="ECO:0000256" key="5">
    <source>
        <dbReference type="ARBA" id="ARBA00023136"/>
    </source>
</evidence>
<dbReference type="Proteomes" id="UP000315711">
    <property type="component" value="Unassembled WGS sequence"/>
</dbReference>
<feature type="transmembrane region" description="Helical" evidence="7">
    <location>
        <begin position="376"/>
        <end position="398"/>
    </location>
</feature>
<dbReference type="Pfam" id="PF07690">
    <property type="entry name" value="MFS_1"/>
    <property type="match status" value="1"/>
</dbReference>
<feature type="transmembrane region" description="Helical" evidence="7">
    <location>
        <begin position="79"/>
        <end position="100"/>
    </location>
</feature>
<feature type="transmembrane region" description="Helical" evidence="7">
    <location>
        <begin position="311"/>
        <end position="335"/>
    </location>
</feature>
<keyword evidence="10" id="KW-1185">Reference proteome</keyword>
<dbReference type="PROSITE" id="PS00216">
    <property type="entry name" value="SUGAR_TRANSPORT_1"/>
    <property type="match status" value="1"/>
</dbReference>
<evidence type="ECO:0000256" key="2">
    <source>
        <dbReference type="ARBA" id="ARBA00022448"/>
    </source>
</evidence>
<proteinExistence type="predicted"/>
<dbReference type="EMBL" id="VLKZ01000003">
    <property type="protein sequence ID" value="TWI57786.1"/>
    <property type="molecule type" value="Genomic_DNA"/>
</dbReference>
<evidence type="ECO:0000256" key="4">
    <source>
        <dbReference type="ARBA" id="ARBA00022989"/>
    </source>
</evidence>
<dbReference type="InterPro" id="IPR011701">
    <property type="entry name" value="MFS"/>
</dbReference>
<dbReference type="PANTHER" id="PTHR23501:SF191">
    <property type="entry name" value="VACUOLAR BASIC AMINO ACID TRANSPORTER 4"/>
    <property type="match status" value="1"/>
</dbReference>